<name>A0A6G1GPP8_9PEZI</name>
<proteinExistence type="predicted"/>
<dbReference type="EMBL" id="ML977179">
    <property type="protein sequence ID" value="KAF1982923.1"/>
    <property type="molecule type" value="Genomic_DNA"/>
</dbReference>
<gene>
    <name evidence="1" type="ORF">K402DRAFT_183680</name>
</gene>
<accession>A0A6G1GPP8</accession>
<evidence type="ECO:0000313" key="1">
    <source>
        <dbReference type="EMBL" id="KAF1982923.1"/>
    </source>
</evidence>
<keyword evidence="2" id="KW-1185">Reference proteome</keyword>
<dbReference type="Proteomes" id="UP000800041">
    <property type="component" value="Unassembled WGS sequence"/>
</dbReference>
<sequence length="165" mass="18097">MGTSYIYISKITQVGQATNQEPTPSPLDSPIFFYSSPVILSNYFTPFPFPFPFPLTRPFPSPPTTSFPTLFTPSGTQNLLSNPPQLSTLYSSCTFAHFLNPHSVTPTIRQLSNMNAMLPSPTFMGCRAALDALVWVAASGPWPDMMLWREAPAGWKPPLPLALAS</sequence>
<evidence type="ECO:0000313" key="2">
    <source>
        <dbReference type="Proteomes" id="UP000800041"/>
    </source>
</evidence>
<dbReference type="AlphaFoldDB" id="A0A6G1GPP8"/>
<protein>
    <submittedName>
        <fullName evidence="1">Uncharacterized protein</fullName>
    </submittedName>
</protein>
<reference evidence="1" key="1">
    <citation type="journal article" date="2020" name="Stud. Mycol.">
        <title>101 Dothideomycetes genomes: a test case for predicting lifestyles and emergence of pathogens.</title>
        <authorList>
            <person name="Haridas S."/>
            <person name="Albert R."/>
            <person name="Binder M."/>
            <person name="Bloem J."/>
            <person name="Labutti K."/>
            <person name="Salamov A."/>
            <person name="Andreopoulos B."/>
            <person name="Baker S."/>
            <person name="Barry K."/>
            <person name="Bills G."/>
            <person name="Bluhm B."/>
            <person name="Cannon C."/>
            <person name="Castanera R."/>
            <person name="Culley D."/>
            <person name="Daum C."/>
            <person name="Ezra D."/>
            <person name="Gonzalez J."/>
            <person name="Henrissat B."/>
            <person name="Kuo A."/>
            <person name="Liang C."/>
            <person name="Lipzen A."/>
            <person name="Lutzoni F."/>
            <person name="Magnuson J."/>
            <person name="Mondo S."/>
            <person name="Nolan M."/>
            <person name="Ohm R."/>
            <person name="Pangilinan J."/>
            <person name="Park H.-J."/>
            <person name="Ramirez L."/>
            <person name="Alfaro M."/>
            <person name="Sun H."/>
            <person name="Tritt A."/>
            <person name="Yoshinaga Y."/>
            <person name="Zwiers L.-H."/>
            <person name="Turgeon B."/>
            <person name="Goodwin S."/>
            <person name="Spatafora J."/>
            <person name="Crous P."/>
            <person name="Grigoriev I."/>
        </authorList>
    </citation>
    <scope>NUCLEOTIDE SEQUENCE</scope>
    <source>
        <strain evidence="1">CBS 113979</strain>
    </source>
</reference>
<organism evidence="1 2">
    <name type="scientific">Aulographum hederae CBS 113979</name>
    <dbReference type="NCBI Taxonomy" id="1176131"/>
    <lineage>
        <taxon>Eukaryota</taxon>
        <taxon>Fungi</taxon>
        <taxon>Dikarya</taxon>
        <taxon>Ascomycota</taxon>
        <taxon>Pezizomycotina</taxon>
        <taxon>Dothideomycetes</taxon>
        <taxon>Pleosporomycetidae</taxon>
        <taxon>Aulographales</taxon>
        <taxon>Aulographaceae</taxon>
    </lineage>
</organism>